<feature type="transmembrane region" description="Helical" evidence="7">
    <location>
        <begin position="361"/>
        <end position="383"/>
    </location>
</feature>
<feature type="transmembrane region" description="Helical" evidence="7">
    <location>
        <begin position="331"/>
        <end position="349"/>
    </location>
</feature>
<organism evidence="9 10">
    <name type="scientific">Actinomadura vinacea</name>
    <dbReference type="NCBI Taxonomy" id="115336"/>
    <lineage>
        <taxon>Bacteria</taxon>
        <taxon>Bacillati</taxon>
        <taxon>Actinomycetota</taxon>
        <taxon>Actinomycetes</taxon>
        <taxon>Streptosporangiales</taxon>
        <taxon>Thermomonosporaceae</taxon>
        <taxon>Actinomadura</taxon>
    </lineage>
</organism>
<feature type="transmembrane region" description="Helical" evidence="7">
    <location>
        <begin position="229"/>
        <end position="246"/>
    </location>
</feature>
<keyword evidence="2" id="KW-0813">Transport</keyword>
<feature type="transmembrane region" description="Helical" evidence="7">
    <location>
        <begin position="105"/>
        <end position="126"/>
    </location>
</feature>
<dbReference type="CDD" id="cd17321">
    <property type="entry name" value="MFS_MMR_MDR_like"/>
    <property type="match status" value="1"/>
</dbReference>
<name>A0ABN3IVM7_9ACTN</name>
<keyword evidence="6 7" id="KW-0472">Membrane</keyword>
<keyword evidence="10" id="KW-1185">Reference proteome</keyword>
<dbReference type="RefSeq" id="WP_344588880.1">
    <property type="nucleotide sequence ID" value="NZ_BAAARW010000011.1"/>
</dbReference>
<gene>
    <name evidence="9" type="ORF">GCM10010191_24180</name>
</gene>
<feature type="transmembrane region" description="Helical" evidence="7">
    <location>
        <begin position="466"/>
        <end position="490"/>
    </location>
</feature>
<evidence type="ECO:0000256" key="6">
    <source>
        <dbReference type="ARBA" id="ARBA00023136"/>
    </source>
</evidence>
<comment type="caution">
    <text evidence="9">The sequence shown here is derived from an EMBL/GenBank/DDBJ whole genome shotgun (WGS) entry which is preliminary data.</text>
</comment>
<feature type="transmembrane region" description="Helical" evidence="7">
    <location>
        <begin position="138"/>
        <end position="158"/>
    </location>
</feature>
<sequence length="513" mass="52250">MDATARAGRREWAGLGVLALAALLVSIDVFVLLLALPRLSAELGAGATEQLWIMDVYGFLLSGFLITMGGLGDRIGRRRLLLAGAAAFGVASVAAAYATSPGMLIAARALLGVAGAALAPSTLSLIGTMFRDPRQRSLAIGVWMGCFMGGAALGPIAGGMLLEHFWWGSVFLIGVPAMVLLLVFGPVLLPERREPGAGRIDLASVLLSLAAILPIVYGLKELARGGPEPLPVAAAVAGVLVGAGFVRRQRRLGDPLIDLRLFGDREFCAALAGMMAATLLMGSIMMLLTQHLQLVQGLSPLRAAVWMLPALAANMVGFQVSPVLARRFRPAPLIAAGLAVSVCGLLALTQVGTEPGPATLIAGWALIGLGGGPLVTLATDLVVGSVPPAKAGSAAALNETSGEFGYALGIAILGSLGTALYRARVEVPAGAGEAKESLSGAVSAAAGLPGPARDALLDSARTAFTGGLHVVALACAVLLAGMAVLMAVMLRRVPPIGAEPVQDRPEPEPALIK</sequence>
<comment type="subcellular location">
    <subcellularLocation>
        <location evidence="1">Cell membrane</location>
        <topology evidence="1">Multi-pass membrane protein</topology>
    </subcellularLocation>
</comment>
<feature type="domain" description="Major facilitator superfamily (MFS) profile" evidence="8">
    <location>
        <begin position="14"/>
        <end position="492"/>
    </location>
</feature>
<accession>A0ABN3IVM7</accession>
<evidence type="ECO:0000256" key="1">
    <source>
        <dbReference type="ARBA" id="ARBA00004651"/>
    </source>
</evidence>
<proteinExistence type="predicted"/>
<dbReference type="EMBL" id="BAAARW010000011">
    <property type="protein sequence ID" value="GAA2413562.1"/>
    <property type="molecule type" value="Genomic_DNA"/>
</dbReference>
<feature type="transmembrane region" description="Helical" evidence="7">
    <location>
        <begin position="12"/>
        <end position="36"/>
    </location>
</feature>
<dbReference type="Gene3D" id="1.20.1250.20">
    <property type="entry name" value="MFS general substrate transporter like domains"/>
    <property type="match status" value="1"/>
</dbReference>
<evidence type="ECO:0000313" key="9">
    <source>
        <dbReference type="EMBL" id="GAA2413562.1"/>
    </source>
</evidence>
<feature type="transmembrane region" description="Helical" evidence="7">
    <location>
        <begin position="56"/>
        <end position="73"/>
    </location>
</feature>
<feature type="transmembrane region" description="Helical" evidence="7">
    <location>
        <begin position="267"/>
        <end position="288"/>
    </location>
</feature>
<dbReference type="InterPro" id="IPR020846">
    <property type="entry name" value="MFS_dom"/>
</dbReference>
<dbReference type="SUPFAM" id="SSF103473">
    <property type="entry name" value="MFS general substrate transporter"/>
    <property type="match status" value="1"/>
</dbReference>
<evidence type="ECO:0000259" key="8">
    <source>
        <dbReference type="PROSITE" id="PS50850"/>
    </source>
</evidence>
<keyword evidence="5 7" id="KW-1133">Transmembrane helix</keyword>
<feature type="transmembrane region" description="Helical" evidence="7">
    <location>
        <begin position="200"/>
        <end position="217"/>
    </location>
</feature>
<feature type="transmembrane region" description="Helical" evidence="7">
    <location>
        <begin position="404"/>
        <end position="423"/>
    </location>
</feature>
<feature type="transmembrane region" description="Helical" evidence="7">
    <location>
        <begin position="164"/>
        <end position="188"/>
    </location>
</feature>
<dbReference type="InterPro" id="IPR011701">
    <property type="entry name" value="MFS"/>
</dbReference>
<evidence type="ECO:0000256" key="5">
    <source>
        <dbReference type="ARBA" id="ARBA00022989"/>
    </source>
</evidence>
<evidence type="ECO:0000256" key="2">
    <source>
        <dbReference type="ARBA" id="ARBA00022448"/>
    </source>
</evidence>
<dbReference type="PANTHER" id="PTHR42718">
    <property type="entry name" value="MAJOR FACILITATOR SUPERFAMILY MULTIDRUG TRANSPORTER MFSC"/>
    <property type="match status" value="1"/>
</dbReference>
<evidence type="ECO:0000313" key="10">
    <source>
        <dbReference type="Proteomes" id="UP001501231"/>
    </source>
</evidence>
<dbReference type="PANTHER" id="PTHR42718:SF47">
    <property type="entry name" value="METHYL VIOLOGEN RESISTANCE PROTEIN SMVA"/>
    <property type="match status" value="1"/>
</dbReference>
<evidence type="ECO:0000256" key="4">
    <source>
        <dbReference type="ARBA" id="ARBA00022692"/>
    </source>
</evidence>
<protein>
    <submittedName>
        <fullName evidence="9">MFS transporter</fullName>
    </submittedName>
</protein>
<dbReference type="PROSITE" id="PS50850">
    <property type="entry name" value="MFS"/>
    <property type="match status" value="1"/>
</dbReference>
<dbReference type="InterPro" id="IPR036259">
    <property type="entry name" value="MFS_trans_sf"/>
</dbReference>
<feature type="transmembrane region" description="Helical" evidence="7">
    <location>
        <begin position="80"/>
        <end position="99"/>
    </location>
</feature>
<dbReference type="Proteomes" id="UP001501231">
    <property type="component" value="Unassembled WGS sequence"/>
</dbReference>
<keyword evidence="3" id="KW-1003">Cell membrane</keyword>
<evidence type="ECO:0000256" key="3">
    <source>
        <dbReference type="ARBA" id="ARBA00022475"/>
    </source>
</evidence>
<feature type="transmembrane region" description="Helical" evidence="7">
    <location>
        <begin position="303"/>
        <end position="324"/>
    </location>
</feature>
<reference evidence="9 10" key="1">
    <citation type="journal article" date="2019" name="Int. J. Syst. Evol. Microbiol.">
        <title>The Global Catalogue of Microorganisms (GCM) 10K type strain sequencing project: providing services to taxonomists for standard genome sequencing and annotation.</title>
        <authorList>
            <consortium name="The Broad Institute Genomics Platform"/>
            <consortium name="The Broad Institute Genome Sequencing Center for Infectious Disease"/>
            <person name="Wu L."/>
            <person name="Ma J."/>
        </authorList>
    </citation>
    <scope>NUCLEOTIDE SEQUENCE [LARGE SCALE GENOMIC DNA]</scope>
    <source>
        <strain evidence="9 10">JCM 3325</strain>
    </source>
</reference>
<dbReference type="Pfam" id="PF07690">
    <property type="entry name" value="MFS_1"/>
    <property type="match status" value="1"/>
</dbReference>
<keyword evidence="4 7" id="KW-0812">Transmembrane</keyword>
<evidence type="ECO:0000256" key="7">
    <source>
        <dbReference type="SAM" id="Phobius"/>
    </source>
</evidence>